<evidence type="ECO:0000313" key="1">
    <source>
        <dbReference type="EMBL" id="KAF0297113.1"/>
    </source>
</evidence>
<comment type="caution">
    <text evidence="1">The sequence shown here is derived from an EMBL/GenBank/DDBJ whole genome shotgun (WGS) entry which is preliminary data.</text>
</comment>
<dbReference type="InterPro" id="IPR044972">
    <property type="entry name" value="Mot1"/>
</dbReference>
<dbReference type="PANTHER" id="PTHR36498:SF1">
    <property type="entry name" value="TATA-BINDING PROTEIN-ASSOCIATED FACTOR 172"/>
    <property type="match status" value="1"/>
</dbReference>
<dbReference type="Proteomes" id="UP000440578">
    <property type="component" value="Unassembled WGS sequence"/>
</dbReference>
<proteinExistence type="predicted"/>
<keyword evidence="2" id="KW-1185">Reference proteome</keyword>
<accession>A0A6A4VU04</accession>
<gene>
    <name evidence="1" type="primary">BTAF1_5</name>
    <name evidence="1" type="ORF">FJT64_005436</name>
</gene>
<dbReference type="AlphaFoldDB" id="A0A6A4VU04"/>
<organism evidence="1 2">
    <name type="scientific">Amphibalanus amphitrite</name>
    <name type="common">Striped barnacle</name>
    <name type="synonym">Balanus amphitrite</name>
    <dbReference type="NCBI Taxonomy" id="1232801"/>
    <lineage>
        <taxon>Eukaryota</taxon>
        <taxon>Metazoa</taxon>
        <taxon>Ecdysozoa</taxon>
        <taxon>Arthropoda</taxon>
        <taxon>Crustacea</taxon>
        <taxon>Multicrustacea</taxon>
        <taxon>Cirripedia</taxon>
        <taxon>Thoracica</taxon>
        <taxon>Thoracicalcarea</taxon>
        <taxon>Balanomorpha</taxon>
        <taxon>Balanoidea</taxon>
        <taxon>Balanidae</taxon>
        <taxon>Amphibalaninae</taxon>
        <taxon>Amphibalanus</taxon>
    </lineage>
</organism>
<dbReference type="GO" id="GO:0017025">
    <property type="term" value="F:TBP-class protein binding"/>
    <property type="evidence" value="ECO:0007669"/>
    <property type="project" value="InterPro"/>
</dbReference>
<evidence type="ECO:0000313" key="2">
    <source>
        <dbReference type="Proteomes" id="UP000440578"/>
    </source>
</evidence>
<dbReference type="GO" id="GO:0003677">
    <property type="term" value="F:DNA binding"/>
    <property type="evidence" value="ECO:0007669"/>
    <property type="project" value="InterPro"/>
</dbReference>
<sequence>MTTRLERLFVLLENGSSSLTRKAAAQQLGDVLKLHPHELYSLLDRATCVLHNVLREKELSRGGPGGYSCVAPEERGEVGGLREVTDVGATHNHPQQAAGVRNSLVRYFSGAGSVPWQLDSIRR</sequence>
<dbReference type="PANTHER" id="PTHR36498">
    <property type="entry name" value="TATA-BINDING PROTEIN-ASSOCIATED FACTOR 172"/>
    <property type="match status" value="1"/>
</dbReference>
<dbReference type="GO" id="GO:0016887">
    <property type="term" value="F:ATP hydrolysis activity"/>
    <property type="evidence" value="ECO:0007669"/>
    <property type="project" value="InterPro"/>
</dbReference>
<name>A0A6A4VU04_AMPAM</name>
<dbReference type="OrthoDB" id="5971912at2759"/>
<protein>
    <submittedName>
        <fullName evidence="1">TATA-binding protein-associated factor 172</fullName>
    </submittedName>
</protein>
<reference evidence="1 2" key="1">
    <citation type="submission" date="2019-07" db="EMBL/GenBank/DDBJ databases">
        <title>Draft genome assembly of a fouling barnacle, Amphibalanus amphitrite (Darwin, 1854): The first reference genome for Thecostraca.</title>
        <authorList>
            <person name="Kim W."/>
        </authorList>
    </citation>
    <scope>NUCLEOTIDE SEQUENCE [LARGE SCALE GENOMIC DNA]</scope>
    <source>
        <strain evidence="1">SNU_AA5</strain>
        <tissue evidence="1">Soma without cirri and trophi</tissue>
    </source>
</reference>
<dbReference type="EMBL" id="VIIS01001513">
    <property type="protein sequence ID" value="KAF0297113.1"/>
    <property type="molecule type" value="Genomic_DNA"/>
</dbReference>